<evidence type="ECO:0000313" key="10">
    <source>
        <dbReference type="Proteomes" id="UP000751190"/>
    </source>
</evidence>
<evidence type="ECO:0000313" key="9">
    <source>
        <dbReference type="EMBL" id="KAG8468484.1"/>
    </source>
</evidence>
<dbReference type="OrthoDB" id="3176171at2759"/>
<evidence type="ECO:0000256" key="4">
    <source>
        <dbReference type="ARBA" id="ARBA00022840"/>
    </source>
</evidence>
<dbReference type="SUPFAM" id="SSF52540">
    <property type="entry name" value="P-loop containing nucleoside triphosphate hydrolases"/>
    <property type="match status" value="1"/>
</dbReference>
<comment type="caution">
    <text evidence="9">The sequence shown here is derived from an EMBL/GenBank/DDBJ whole genome shotgun (WGS) entry which is preliminary data.</text>
</comment>
<keyword evidence="3 6" id="KW-0547">Nucleotide-binding</keyword>
<dbReference type="PROSITE" id="PS50067">
    <property type="entry name" value="KINESIN_MOTOR_2"/>
    <property type="match status" value="1"/>
</dbReference>
<organism evidence="9 10">
    <name type="scientific">Diacronema lutheri</name>
    <name type="common">Unicellular marine alga</name>
    <name type="synonym">Monochrysis lutheri</name>
    <dbReference type="NCBI Taxonomy" id="2081491"/>
    <lineage>
        <taxon>Eukaryota</taxon>
        <taxon>Haptista</taxon>
        <taxon>Haptophyta</taxon>
        <taxon>Pavlovophyceae</taxon>
        <taxon>Pavlovales</taxon>
        <taxon>Pavlovaceae</taxon>
        <taxon>Diacronema</taxon>
    </lineage>
</organism>
<evidence type="ECO:0000256" key="7">
    <source>
        <dbReference type="SAM" id="MobiDB-lite"/>
    </source>
</evidence>
<feature type="compositionally biased region" description="Basic and acidic residues" evidence="7">
    <location>
        <begin position="1095"/>
        <end position="1104"/>
    </location>
</feature>
<dbReference type="InterPro" id="IPR001752">
    <property type="entry name" value="Kinesin_motor_dom"/>
</dbReference>
<evidence type="ECO:0000256" key="1">
    <source>
        <dbReference type="ARBA" id="ARBA00004496"/>
    </source>
</evidence>
<dbReference type="InterPro" id="IPR019821">
    <property type="entry name" value="Kinesin_motor_CS"/>
</dbReference>
<keyword evidence="5" id="KW-0175">Coiled coil</keyword>
<proteinExistence type="inferred from homology"/>
<evidence type="ECO:0000256" key="2">
    <source>
        <dbReference type="ARBA" id="ARBA00022490"/>
    </source>
</evidence>
<feature type="compositionally biased region" description="Basic and acidic residues" evidence="7">
    <location>
        <begin position="316"/>
        <end position="329"/>
    </location>
</feature>
<keyword evidence="10" id="KW-1185">Reference proteome</keyword>
<gene>
    <name evidence="9" type="ORF">KFE25_013567</name>
</gene>
<sequence length="1104" mass="114757">MRSDADVDFDLCVAHAEVRRGWEPSSPRAADLIVRFAARLEALGVARLNDDELAMAVDAIGRFDPPAGPGSAYSRALAAFQRRAIVREWLADPTSMLGEARAILRDGGVGQENCEANVPAGSALVLALADAERMHTDELFELLDPLISTCADRIPAPALRCVARAICRELNVELPTTAKQQRRLVSDWVHARRCKRAQADGSSAARVPEAARAAVPHASLAAFDAATAFSIDAALAGDAAARGRRGLPARLARRLEPSRARATPAARGLVRSSASAPAGGSAPRSATAFVISVDGTLSELVSLDGARGARPAAPARDADARAPARRADEPVEAVARAGAPPRDECAPIRAIDGDVLSALLVYPGVALSHVEWRSFGALGALNRAWRAWRAQESVWHVMCVALARGAQLYCPPLVAPPSAEARVLAAAASGGGRWARVWWEALYPARNAWRAAAARAAGDEPGAHAGVVARFKIDVAVRLKPGPRDVDAKLLLPLHQRLRLRAKGELLTADNAQLSIERLREAGLLAPGAQLPPDVVAALAEARALDLCAASATAAELRARARAAGGAPHELDGVDGAGGAPEPLGEGVPAAGGADGAAGGGGMAAAGAGAEDGAAAEGARDTVAADSAGADGASGARASRGAGARVLLVQPPSRVLMFYPGVGLRPFEFSRVFDGAETQAAVYESTARVAVAAALNGLNACLLLYGQTGSGKTHTAFGPAGVLEMGALDRAAEVVAERARTGRSFAPPDEWGIALRACAELLAEATAPTVRGVRTSVAVQYVQARRARTARNWPGCIAPPLRALRASVRSTNGAAPPASLACARAPDLRAQLLHVRAARAQVYADRVYDLLGDRRVVLRAGDDADGGVQLVGADERVCASLSELLRLLALGESRKRYRATNMNERSSRAHTLLMLHVTRTNAHARTLTRSHLHVVDLAGSEQLKLSGAHGVSQKEAVAINSSLLCLGKVVSALLGERSHVPYRESALTLLLRASLGGSSRTTCVVTAPLCDAHAEQTYHSLSFGERCSLVTNSASLRVGSLAEALGAIDDALARCEASVAALEARGLGGSDGARKLRERSAELVQKRSGMAARAAPDESEPRAA</sequence>
<comment type="subcellular location">
    <subcellularLocation>
        <location evidence="1">Cytoplasm</location>
    </subcellularLocation>
</comment>
<feature type="compositionally biased region" description="Basic and acidic residues" evidence="7">
    <location>
        <begin position="1072"/>
        <end position="1085"/>
    </location>
</feature>
<feature type="region of interest" description="Disordered" evidence="7">
    <location>
        <begin position="1069"/>
        <end position="1104"/>
    </location>
</feature>
<protein>
    <recommendedName>
        <fullName evidence="8">Kinesin motor domain-containing protein</fullName>
    </recommendedName>
</protein>
<accession>A0A8J5XYJ6</accession>
<feature type="domain" description="Kinesin motor" evidence="8">
    <location>
        <begin position="642"/>
        <end position="1030"/>
    </location>
</feature>
<dbReference type="GO" id="GO:0005875">
    <property type="term" value="C:microtubule associated complex"/>
    <property type="evidence" value="ECO:0007669"/>
    <property type="project" value="TreeGrafter"/>
</dbReference>
<reference evidence="9" key="1">
    <citation type="submission" date="2021-05" db="EMBL/GenBank/DDBJ databases">
        <title>The genome of the haptophyte Pavlova lutheri (Diacronema luteri, Pavlovales) - a model for lipid biosynthesis in eukaryotic algae.</title>
        <authorList>
            <person name="Hulatt C.J."/>
            <person name="Posewitz M.C."/>
        </authorList>
    </citation>
    <scope>NUCLEOTIDE SEQUENCE</scope>
    <source>
        <strain evidence="9">NIVA-4/92</strain>
    </source>
</reference>
<evidence type="ECO:0000259" key="8">
    <source>
        <dbReference type="PROSITE" id="PS50067"/>
    </source>
</evidence>
<dbReference type="Proteomes" id="UP000751190">
    <property type="component" value="Unassembled WGS sequence"/>
</dbReference>
<evidence type="ECO:0000256" key="5">
    <source>
        <dbReference type="ARBA" id="ARBA00023054"/>
    </source>
</evidence>
<dbReference type="PRINTS" id="PR00380">
    <property type="entry name" value="KINESINHEAVY"/>
</dbReference>
<dbReference type="PANTHER" id="PTHR47969">
    <property type="entry name" value="CHROMOSOME-ASSOCIATED KINESIN KIF4A-RELATED"/>
    <property type="match status" value="1"/>
</dbReference>
<dbReference type="PANTHER" id="PTHR47969:SF15">
    <property type="entry name" value="CHROMOSOME-ASSOCIATED KINESIN KIF4A-RELATED"/>
    <property type="match status" value="1"/>
</dbReference>
<dbReference type="InterPro" id="IPR027417">
    <property type="entry name" value="P-loop_NTPase"/>
</dbReference>
<feature type="region of interest" description="Disordered" evidence="7">
    <location>
        <begin position="565"/>
        <end position="596"/>
    </location>
</feature>
<dbReference type="GO" id="GO:0005524">
    <property type="term" value="F:ATP binding"/>
    <property type="evidence" value="ECO:0007669"/>
    <property type="project" value="UniProtKB-UniRule"/>
</dbReference>
<keyword evidence="2" id="KW-0963">Cytoplasm</keyword>
<dbReference type="SMART" id="SM00129">
    <property type="entry name" value="KISc"/>
    <property type="match status" value="1"/>
</dbReference>
<evidence type="ECO:0000256" key="6">
    <source>
        <dbReference type="PROSITE-ProRule" id="PRU00283"/>
    </source>
</evidence>
<keyword evidence="6" id="KW-0505">Motor protein</keyword>
<feature type="binding site" evidence="6">
    <location>
        <begin position="706"/>
        <end position="713"/>
    </location>
    <ligand>
        <name>ATP</name>
        <dbReference type="ChEBI" id="CHEBI:30616"/>
    </ligand>
</feature>
<dbReference type="PROSITE" id="PS00411">
    <property type="entry name" value="KINESIN_MOTOR_1"/>
    <property type="match status" value="1"/>
</dbReference>
<dbReference type="Pfam" id="PF00225">
    <property type="entry name" value="Kinesin"/>
    <property type="match status" value="1"/>
</dbReference>
<dbReference type="EMBL" id="JAGTXO010000004">
    <property type="protein sequence ID" value="KAG8468484.1"/>
    <property type="molecule type" value="Genomic_DNA"/>
</dbReference>
<evidence type="ECO:0000256" key="3">
    <source>
        <dbReference type="ARBA" id="ARBA00022741"/>
    </source>
</evidence>
<feature type="compositionally biased region" description="Low complexity" evidence="7">
    <location>
        <begin position="580"/>
        <end position="592"/>
    </location>
</feature>
<feature type="compositionally biased region" description="Low complexity" evidence="7">
    <location>
        <begin position="271"/>
        <end position="283"/>
    </location>
</feature>
<feature type="region of interest" description="Disordered" evidence="7">
    <location>
        <begin position="308"/>
        <end position="338"/>
    </location>
</feature>
<dbReference type="GO" id="GO:0007052">
    <property type="term" value="P:mitotic spindle organization"/>
    <property type="evidence" value="ECO:0007669"/>
    <property type="project" value="TreeGrafter"/>
</dbReference>
<name>A0A8J5XYJ6_DIALT</name>
<dbReference type="GO" id="GO:0007018">
    <property type="term" value="P:microtubule-based movement"/>
    <property type="evidence" value="ECO:0007669"/>
    <property type="project" value="InterPro"/>
</dbReference>
<dbReference type="InterPro" id="IPR036961">
    <property type="entry name" value="Kinesin_motor_dom_sf"/>
</dbReference>
<feature type="region of interest" description="Disordered" evidence="7">
    <location>
        <begin position="254"/>
        <end position="283"/>
    </location>
</feature>
<dbReference type="AlphaFoldDB" id="A0A8J5XYJ6"/>
<dbReference type="GO" id="GO:0008017">
    <property type="term" value="F:microtubule binding"/>
    <property type="evidence" value="ECO:0007669"/>
    <property type="project" value="InterPro"/>
</dbReference>
<dbReference type="GO" id="GO:0003777">
    <property type="term" value="F:microtubule motor activity"/>
    <property type="evidence" value="ECO:0007669"/>
    <property type="project" value="InterPro"/>
</dbReference>
<dbReference type="Gene3D" id="3.40.850.10">
    <property type="entry name" value="Kinesin motor domain"/>
    <property type="match status" value="1"/>
</dbReference>
<comment type="similarity">
    <text evidence="6">Belongs to the TRAFAC class myosin-kinesin ATPase superfamily. Kinesin family.</text>
</comment>
<dbReference type="InterPro" id="IPR027640">
    <property type="entry name" value="Kinesin-like_fam"/>
</dbReference>
<keyword evidence="4 6" id="KW-0067">ATP-binding</keyword>
<dbReference type="GO" id="GO:0051231">
    <property type="term" value="P:spindle elongation"/>
    <property type="evidence" value="ECO:0007669"/>
    <property type="project" value="TreeGrafter"/>
</dbReference>